<name>A0A915DZP8_9BILA</name>
<dbReference type="WBParaSite" id="jg25396">
    <property type="protein sequence ID" value="jg25396"/>
    <property type="gene ID" value="jg25396"/>
</dbReference>
<feature type="chain" id="PRO_5037459588" evidence="1">
    <location>
        <begin position="27"/>
        <end position="407"/>
    </location>
</feature>
<keyword evidence="2" id="KW-1185">Reference proteome</keyword>
<feature type="signal peptide" evidence="1">
    <location>
        <begin position="1"/>
        <end position="26"/>
    </location>
</feature>
<dbReference type="AlphaFoldDB" id="A0A915DZP8"/>
<keyword evidence="1" id="KW-0732">Signal</keyword>
<evidence type="ECO:0000256" key="1">
    <source>
        <dbReference type="SAM" id="SignalP"/>
    </source>
</evidence>
<dbReference type="Proteomes" id="UP000887574">
    <property type="component" value="Unplaced"/>
</dbReference>
<protein>
    <submittedName>
        <fullName evidence="3">Uncharacterized protein</fullName>
    </submittedName>
</protein>
<organism evidence="2 3">
    <name type="scientific">Ditylenchus dipsaci</name>
    <dbReference type="NCBI Taxonomy" id="166011"/>
    <lineage>
        <taxon>Eukaryota</taxon>
        <taxon>Metazoa</taxon>
        <taxon>Ecdysozoa</taxon>
        <taxon>Nematoda</taxon>
        <taxon>Chromadorea</taxon>
        <taxon>Rhabditida</taxon>
        <taxon>Tylenchina</taxon>
        <taxon>Tylenchomorpha</taxon>
        <taxon>Sphaerularioidea</taxon>
        <taxon>Anguinidae</taxon>
        <taxon>Anguininae</taxon>
        <taxon>Ditylenchus</taxon>
    </lineage>
</organism>
<accession>A0A915DZP8</accession>
<evidence type="ECO:0000313" key="2">
    <source>
        <dbReference type="Proteomes" id="UP000887574"/>
    </source>
</evidence>
<proteinExistence type="predicted"/>
<evidence type="ECO:0000313" key="3">
    <source>
        <dbReference type="WBParaSite" id="jg25396"/>
    </source>
</evidence>
<sequence>MRNFFSTSSLGLIALLLYLFTKFEEAKNAAGNEYEQEELLMNKVFRPRQKAQSQVIKLMKHDAKFKKFRKPVLRSSQTEQEAPKKLIMKSLSTVAKINFDQEGYVHLFGSQSAGSLIEFEARLVRKEKGLDDSYIGIKICKTGPTCENGMFLCWPYEPNFEEDKRQNDIISKCEKGNNGIRIRTLKSGDKRLFQLTLLGTPRTCLKNRQRDQTDKKRTIPASLTDSKLKLPAITSFEINKLDYHYYHQKFKVHPGGACCKLNVTLTSPALSKCYFAWAEVPDTTKACVPRLRPPRLDITTGFTEKRLKQIWMQAKRMNIRKRPLYAVFDIPTKKKEIEDDYDVPSTDEHLLENVITELKRMLVYVCYGLETKLNVVDVFTNNPEYLKDIESLESKNGYPSADDDKDC</sequence>
<reference evidence="3" key="1">
    <citation type="submission" date="2022-11" db="UniProtKB">
        <authorList>
            <consortium name="WormBaseParasite"/>
        </authorList>
    </citation>
    <scope>IDENTIFICATION</scope>
</reference>